<evidence type="ECO:0000256" key="1">
    <source>
        <dbReference type="RuleBase" id="RU369002"/>
    </source>
</evidence>
<accession>A0ABQ0GDY0</accession>
<comment type="function">
    <text evidence="1">Has a role in nuclear-cytoplasmic transport of proteins and mRNAs.</text>
</comment>
<name>A0ABQ0GDY0_9PEZI</name>
<keyword evidence="4" id="KW-1185">Reference proteome</keyword>
<dbReference type="InterPro" id="IPR002075">
    <property type="entry name" value="NTF2_dom"/>
</dbReference>
<dbReference type="GeneID" id="98176902"/>
<evidence type="ECO:0000313" key="4">
    <source>
        <dbReference type="Proteomes" id="UP001628179"/>
    </source>
</evidence>
<dbReference type="PROSITE" id="PS50177">
    <property type="entry name" value="NTF2_DOMAIN"/>
    <property type="match status" value="1"/>
</dbReference>
<keyword evidence="1" id="KW-0963">Cytoplasm</keyword>
<dbReference type="SUPFAM" id="SSF54427">
    <property type="entry name" value="NTF2-like"/>
    <property type="match status" value="1"/>
</dbReference>
<sequence length="123" mass="13756">MADFQGIAKEFVTHYYSTFDNDRKALAILYRENSMLTFQSAQSLGAANITEKLTGLPFQKIRHVHGEPEAQPTPTGGIMILVNGQLLVDEEQNPLPYSQAFHLSQDAAGQWFVQNDIFSLVLL</sequence>
<dbReference type="Proteomes" id="UP001628179">
    <property type="component" value="Unassembled WGS sequence"/>
</dbReference>
<dbReference type="Gene3D" id="3.10.450.50">
    <property type="match status" value="1"/>
</dbReference>
<keyword evidence="1" id="KW-0653">Protein transport</keyword>
<keyword evidence="1" id="KW-0539">Nucleus</keyword>
<protein>
    <recommendedName>
        <fullName evidence="1">Nuclear transport factor 2</fullName>
        <shortName evidence="1">NTF-2</shortName>
    </recommendedName>
</protein>
<evidence type="ECO:0000313" key="3">
    <source>
        <dbReference type="EMBL" id="GAB1315949.1"/>
    </source>
</evidence>
<comment type="caution">
    <text evidence="3">The sequence shown here is derived from an EMBL/GenBank/DDBJ whole genome shotgun (WGS) entry which is preliminary data.</text>
</comment>
<reference evidence="3 4" key="1">
    <citation type="submission" date="2024-09" db="EMBL/GenBank/DDBJ databases">
        <title>Itraconazole resistance in Madurella fahalii resulting from another homologue of gene encoding cytochrome P450 14-alpha sterol demethylase (CYP51).</title>
        <authorList>
            <person name="Yoshioka I."/>
            <person name="Fahal A.H."/>
            <person name="Kaneko S."/>
            <person name="Yaguchi T."/>
        </authorList>
    </citation>
    <scope>NUCLEOTIDE SEQUENCE [LARGE SCALE GENOMIC DNA]</scope>
    <source>
        <strain evidence="3 4">IFM 68171</strain>
    </source>
</reference>
<feature type="domain" description="NTF2" evidence="2">
    <location>
        <begin position="7"/>
        <end position="120"/>
    </location>
</feature>
<dbReference type="EMBL" id="BAAFSV010000003">
    <property type="protein sequence ID" value="GAB1315949.1"/>
    <property type="molecule type" value="Genomic_DNA"/>
</dbReference>
<evidence type="ECO:0000259" key="2">
    <source>
        <dbReference type="PROSITE" id="PS50177"/>
    </source>
</evidence>
<dbReference type="InterPro" id="IPR018222">
    <property type="entry name" value="Nuclear_transport_factor_2_euk"/>
</dbReference>
<dbReference type="RefSeq" id="XP_070917680.1">
    <property type="nucleotide sequence ID" value="XM_071061579.1"/>
</dbReference>
<gene>
    <name evidence="3" type="primary">NTF2</name>
    <name evidence="3" type="ORF">MFIFM68171_06159</name>
</gene>
<keyword evidence="1" id="KW-0813">Transport</keyword>
<dbReference type="InterPro" id="IPR045875">
    <property type="entry name" value="NTF2"/>
</dbReference>
<comment type="subcellular location">
    <subcellularLocation>
        <location evidence="1">Cytoplasm</location>
    </subcellularLocation>
    <subcellularLocation>
        <location evidence="1">Nucleus</location>
    </subcellularLocation>
</comment>
<dbReference type="CDD" id="cd00780">
    <property type="entry name" value="NTF2"/>
    <property type="match status" value="1"/>
</dbReference>
<organism evidence="3 4">
    <name type="scientific">Madurella fahalii</name>
    <dbReference type="NCBI Taxonomy" id="1157608"/>
    <lineage>
        <taxon>Eukaryota</taxon>
        <taxon>Fungi</taxon>
        <taxon>Dikarya</taxon>
        <taxon>Ascomycota</taxon>
        <taxon>Pezizomycotina</taxon>
        <taxon>Sordariomycetes</taxon>
        <taxon>Sordariomycetidae</taxon>
        <taxon>Sordariales</taxon>
        <taxon>Sordariales incertae sedis</taxon>
        <taxon>Madurella</taxon>
    </lineage>
</organism>
<dbReference type="Pfam" id="PF02136">
    <property type="entry name" value="NTF2"/>
    <property type="match status" value="1"/>
</dbReference>
<dbReference type="PANTHER" id="PTHR12612">
    <property type="entry name" value="NUCLEAR TRANSPORT FACTOR 2"/>
    <property type="match status" value="1"/>
</dbReference>
<dbReference type="InterPro" id="IPR032710">
    <property type="entry name" value="NTF2-like_dom_sf"/>
</dbReference>
<proteinExistence type="predicted"/>